<sequence>EPKALPACSAEKLDSYIDIISSGRQTAEKVVATASTRYTLTDEQHAALMEAATIEGEAE</sequence>
<comment type="caution">
    <text evidence="1">The sequence shown here is derived from an EMBL/GenBank/DDBJ whole genome shotgun (WGS) entry which is preliminary data.</text>
</comment>
<organism evidence="1 2">
    <name type="scientific">Photobacterium sanguinicancri</name>
    <dbReference type="NCBI Taxonomy" id="875932"/>
    <lineage>
        <taxon>Bacteria</taxon>
        <taxon>Pseudomonadati</taxon>
        <taxon>Pseudomonadota</taxon>
        <taxon>Gammaproteobacteria</taxon>
        <taxon>Vibrionales</taxon>
        <taxon>Vibrionaceae</taxon>
        <taxon>Photobacterium</taxon>
    </lineage>
</organism>
<proteinExistence type="predicted"/>
<evidence type="ECO:0000313" key="2">
    <source>
        <dbReference type="Proteomes" id="UP000215999"/>
    </source>
</evidence>
<evidence type="ECO:0000313" key="1">
    <source>
        <dbReference type="EMBL" id="OZS41266.1"/>
    </source>
</evidence>
<dbReference type="Proteomes" id="UP000215999">
    <property type="component" value="Unassembled WGS sequence"/>
</dbReference>
<reference evidence="1 2" key="1">
    <citation type="journal article" date="2016" name="Antonie Van Leeuwenhoek">
        <title>Photobacterium sanguinicancri sp. nov. isolated from marine animals.</title>
        <authorList>
            <person name="Gomez-Gil B."/>
            <person name="Roque A."/>
            <person name="Rotllant G."/>
            <person name="Romalde J.L."/>
            <person name="Doce A."/>
            <person name="Eggermont M."/>
            <person name="Defoirdt T."/>
        </authorList>
    </citation>
    <scope>NUCLEOTIDE SEQUENCE [LARGE SCALE GENOMIC DNA]</scope>
    <source>
        <strain evidence="1 2">CAIM 1827</strain>
    </source>
</reference>
<feature type="non-terminal residue" evidence="1">
    <location>
        <position position="1"/>
    </location>
</feature>
<dbReference type="RefSeq" id="WP_205049253.1">
    <property type="nucleotide sequence ID" value="NZ_NOIF01000491.1"/>
</dbReference>
<gene>
    <name evidence="1" type="ORF">ASV53_24760</name>
</gene>
<name>A0ABX4FR13_9GAMM</name>
<accession>A0ABX4FR13</accession>
<dbReference type="EMBL" id="NOIF01000491">
    <property type="protein sequence ID" value="OZS41266.1"/>
    <property type="molecule type" value="Genomic_DNA"/>
</dbReference>
<keyword evidence="2" id="KW-1185">Reference proteome</keyword>
<protein>
    <submittedName>
        <fullName evidence="1">Uncharacterized protein</fullName>
    </submittedName>
</protein>